<dbReference type="EMBL" id="PJQM01000780">
    <property type="protein sequence ID" value="RCI04124.1"/>
    <property type="molecule type" value="Genomic_DNA"/>
</dbReference>
<keyword evidence="2" id="KW-1185">Reference proteome</keyword>
<proteinExistence type="predicted"/>
<protein>
    <submittedName>
        <fullName evidence="1">Uncharacterized protein</fullName>
    </submittedName>
</protein>
<gene>
    <name evidence="1" type="ORF">CU098_006813</name>
</gene>
<dbReference type="Proteomes" id="UP000253551">
    <property type="component" value="Unassembled WGS sequence"/>
</dbReference>
<evidence type="ECO:0000313" key="2">
    <source>
        <dbReference type="Proteomes" id="UP000253551"/>
    </source>
</evidence>
<accession>A0A367KPI4</accession>
<evidence type="ECO:0000313" key="1">
    <source>
        <dbReference type="EMBL" id="RCI04124.1"/>
    </source>
</evidence>
<comment type="caution">
    <text evidence="1">The sequence shown here is derived from an EMBL/GenBank/DDBJ whole genome shotgun (WGS) entry which is preliminary data.</text>
</comment>
<name>A0A367KPI4_RHIST</name>
<reference evidence="1 2" key="1">
    <citation type="journal article" date="2018" name="G3 (Bethesda)">
        <title>Phylogenetic and Phylogenomic Definition of Rhizopus Species.</title>
        <authorList>
            <person name="Gryganskyi A.P."/>
            <person name="Golan J."/>
            <person name="Dolatabadi S."/>
            <person name="Mondo S."/>
            <person name="Robb S."/>
            <person name="Idnurm A."/>
            <person name="Muszewska A."/>
            <person name="Steczkiewicz K."/>
            <person name="Masonjones S."/>
            <person name="Liao H.L."/>
            <person name="Gajdeczka M.T."/>
            <person name="Anike F."/>
            <person name="Vuek A."/>
            <person name="Anishchenko I.M."/>
            <person name="Voigt K."/>
            <person name="de Hoog G.S."/>
            <person name="Smith M.E."/>
            <person name="Heitman J."/>
            <person name="Vilgalys R."/>
            <person name="Stajich J.E."/>
        </authorList>
    </citation>
    <scope>NUCLEOTIDE SEQUENCE [LARGE SCALE GENOMIC DNA]</scope>
    <source>
        <strain evidence="1 2">LSU 92-RS-03</strain>
    </source>
</reference>
<organism evidence="1 2">
    <name type="scientific">Rhizopus stolonifer</name>
    <name type="common">Rhizopus nigricans</name>
    <dbReference type="NCBI Taxonomy" id="4846"/>
    <lineage>
        <taxon>Eukaryota</taxon>
        <taxon>Fungi</taxon>
        <taxon>Fungi incertae sedis</taxon>
        <taxon>Mucoromycota</taxon>
        <taxon>Mucoromycotina</taxon>
        <taxon>Mucoromycetes</taxon>
        <taxon>Mucorales</taxon>
        <taxon>Mucorineae</taxon>
        <taxon>Rhizopodaceae</taxon>
        <taxon>Rhizopus</taxon>
    </lineage>
</organism>
<sequence>MRMIIPNYKYRRLNQGRVTGYCCPSSKRKRPQVLPLSYQKQRNRDGSRDNVNMEEFFATRTIRPQDNQEPDYDDDMDLDLTILQDQKPKKMSSKAAKLLDISEEDVKTSLCEQILAQPVHFHQSTNALLPKRVFWGIAKMANHHHKWQYELEFPNTFDLVSCKTGTVYVRLRSMFRQHSNDCCLIGCQIVQLVHMQGYESASQVLTTVTTLLRSPSKTWIQPSQLEFDLNQPILPTVDSLRLSVEHYIKFTFAFCNAAGESDLNLSLEFPMNFIGYTKLVGDSSMIQVQQRSNSIASSLSLSSLNSEEVASQDSAIDTLISPCSKPDCYPQLITLYK</sequence>
<dbReference type="AlphaFoldDB" id="A0A367KPI4"/>
<dbReference type="OrthoDB" id="2205005at2759"/>